<comment type="caution">
    <text evidence="2">The sequence shown here is derived from an EMBL/GenBank/DDBJ whole genome shotgun (WGS) entry which is preliminary data.</text>
</comment>
<feature type="compositionally biased region" description="Basic and acidic residues" evidence="1">
    <location>
        <begin position="162"/>
        <end position="176"/>
    </location>
</feature>
<evidence type="ECO:0000313" key="2">
    <source>
        <dbReference type="EMBL" id="OQR79751.1"/>
    </source>
</evidence>
<evidence type="ECO:0000313" key="3">
    <source>
        <dbReference type="Proteomes" id="UP000192247"/>
    </source>
</evidence>
<dbReference type="Proteomes" id="UP000192247">
    <property type="component" value="Unassembled WGS sequence"/>
</dbReference>
<name>A0A1V9Y224_9ACAR</name>
<dbReference type="EMBL" id="MNPL01000742">
    <property type="protein sequence ID" value="OQR79751.1"/>
    <property type="molecule type" value="Genomic_DNA"/>
</dbReference>
<accession>A0A1V9Y224</accession>
<organism evidence="2 3">
    <name type="scientific">Tropilaelaps mercedesae</name>
    <dbReference type="NCBI Taxonomy" id="418985"/>
    <lineage>
        <taxon>Eukaryota</taxon>
        <taxon>Metazoa</taxon>
        <taxon>Ecdysozoa</taxon>
        <taxon>Arthropoda</taxon>
        <taxon>Chelicerata</taxon>
        <taxon>Arachnida</taxon>
        <taxon>Acari</taxon>
        <taxon>Parasitiformes</taxon>
        <taxon>Mesostigmata</taxon>
        <taxon>Gamasina</taxon>
        <taxon>Dermanyssoidea</taxon>
        <taxon>Laelapidae</taxon>
        <taxon>Tropilaelaps</taxon>
    </lineage>
</organism>
<dbReference type="InParanoid" id="A0A1V9Y224"/>
<keyword evidence="3" id="KW-1185">Reference proteome</keyword>
<dbReference type="AlphaFoldDB" id="A0A1V9Y224"/>
<feature type="region of interest" description="Disordered" evidence="1">
    <location>
        <begin position="160"/>
        <end position="179"/>
    </location>
</feature>
<protein>
    <submittedName>
        <fullName evidence="2">Uncharacterized protein</fullName>
    </submittedName>
</protein>
<sequence length="204" mass="23366">MKTINSGCRLAGIRDVLIQKSKLQKQALKEGAILQDQLCLQHIAYDERISRLAPLFEPRTTVSVQDTYISKISLQGEDETNEEQRKNECFDLFDCDGQERNNFLAEDKDDINKPARLQFDSDEDNFINGTPVESLSSTNKNVVEVAHSAQNSDMLTINLSSGREDSPKELESKEMPVDEEFSERMQVFAEYQQRLVNEREGLYH</sequence>
<evidence type="ECO:0000256" key="1">
    <source>
        <dbReference type="SAM" id="MobiDB-lite"/>
    </source>
</evidence>
<gene>
    <name evidence="2" type="ORF">BIW11_00112</name>
</gene>
<proteinExistence type="predicted"/>
<reference evidence="2 3" key="1">
    <citation type="journal article" date="2017" name="Gigascience">
        <title>Draft genome of the honey bee ectoparasitic mite, Tropilaelaps mercedesae, is shaped by the parasitic life history.</title>
        <authorList>
            <person name="Dong X."/>
            <person name="Armstrong S.D."/>
            <person name="Xia D."/>
            <person name="Makepeace B.L."/>
            <person name="Darby A.C."/>
            <person name="Kadowaki T."/>
        </authorList>
    </citation>
    <scope>NUCLEOTIDE SEQUENCE [LARGE SCALE GENOMIC DNA]</scope>
    <source>
        <strain evidence="2">Wuxi-XJTLU</strain>
    </source>
</reference>